<accession>A0A0H3ZIQ0</accession>
<keyword evidence="1" id="KW-0175">Coiled coil</keyword>
<evidence type="ECO:0000313" key="2">
    <source>
        <dbReference type="EMBL" id="AKN35808.1"/>
    </source>
</evidence>
<organism evidence="2">
    <name type="scientific">Vibrio sp. FF_304</name>
    <dbReference type="NCBI Taxonomy" id="1652833"/>
    <lineage>
        <taxon>Bacteria</taxon>
        <taxon>Pseudomonadati</taxon>
        <taxon>Pseudomonadota</taxon>
        <taxon>Gammaproteobacteria</taxon>
        <taxon>Vibrionales</taxon>
        <taxon>Vibrionaceae</taxon>
        <taxon>Vibrio</taxon>
    </lineage>
</organism>
<dbReference type="EMBL" id="KP795453">
    <property type="protein sequence ID" value="AKN35808.1"/>
    <property type="molecule type" value="Genomic_DNA"/>
</dbReference>
<protein>
    <submittedName>
        <fullName evidence="2">Uncharacterized protein</fullName>
    </submittedName>
</protein>
<evidence type="ECO:0000256" key="1">
    <source>
        <dbReference type="SAM" id="Coils"/>
    </source>
</evidence>
<feature type="coiled-coil region" evidence="1">
    <location>
        <begin position="48"/>
        <end position="185"/>
    </location>
</feature>
<dbReference type="AlphaFoldDB" id="A0A0H3ZIQ0"/>
<sequence length="296" mass="34094">MDQLQPLELNNHAADTLEAFIGQFNDMIKDSDRMAETINHLNAKLEDYHHHKNRAEGYANQIVDMEKEIGDLQEELEELKGILLTAEKVAHAKMKLEKDNQALTRELEMSRNRAKELQRQLNEVKGGDNPKKLREQIKRLKDKGKEKDAKNSRLEREAKQYRHEIQDLKVKQNQAIEKIKHLKLEKQNMDFTGLFHKDDHHLILWPQVITSQNADTGETHQSRALLHMHQSGTARLISYDMDNNAIVTHKAPAGGVRIPKDVQQFAEDWLFNVNVTQDGNVTPRDLAQTDLNSKAA</sequence>
<name>A0A0H3ZIQ0_9VIBR</name>
<reference evidence="2" key="1">
    <citation type="journal article" date="2015" name="MBio">
        <title>Eco-Evolutionary Dynamics of Episomes among Ecologically Cohesive Bacterial Populations.</title>
        <authorList>
            <person name="Xue H."/>
            <person name="Cordero O.X."/>
            <person name="Camas F.M."/>
            <person name="Trimble W."/>
            <person name="Meyer F."/>
            <person name="Guglielmini J."/>
            <person name="Rocha E.P."/>
            <person name="Polz M.F."/>
        </authorList>
    </citation>
    <scope>NUCLEOTIDE SEQUENCE</scope>
    <source>
        <strain evidence="2">FF_304</strain>
    </source>
</reference>
<proteinExistence type="predicted"/>